<evidence type="ECO:0000313" key="1">
    <source>
        <dbReference type="EMBL" id="KAJ2772951.1"/>
    </source>
</evidence>
<sequence>MSGGLPSECDRSPWSQPWHGDDFDPCFRVLVIERSIPAAAAAASVALLLATLLRWQWRDSPASSAKEIQPESGAARCGAIGSQRSAVADSAQPPARCTSGDSEDNGRTTPQPRVGPRQLSIRDRVMAILVAAQVVLSLAVLGGSLPGEMAVQETALWLWAAALCLYTLRRPSAGAPSPSPHLRFVSSVGLAIGCIKVRTALLAYARGKLVQPPVASIAMAALALVLFVASFTQQRRRHGLPASTPAGVPRDRPPPPEETASIAQLLLFSWMDPMIWLGHRRPLEPNDVYDLMPGDHAERVCEEWAREMRRHIRAHGSDSRSLVWRMVCYFRRRLAIQAVWTLTRFVFVFANPILLRRILAYMEDRTLYTREQAFWLVAGLLVGGSLASVCSSQSLWIGRRTGIQIKSIIGGEVYSKSLRRRDVAAVGGTGAARSDYDGKGAAGSVKAASLGKITNLMVVDAQKIAEAASYINWLYLLPIEIAVVVLMLYQLLGVASIGGICVILMLLPVQWRLTSAWGAYQAQLMKTSDRRVGMVGEILQGVRIIKFFAWEQRFERQVASVRDGELELLWKRFLVLSGTTLLYFTAPVLVTLTTFSVYTGVMGNRLTASVAFTALALFKALRRPMDQIPELMTFCLQAKVSVRRVEAFLAEEETPKYALVESSRSMHRALVDRSPSATYADVAGATAIGFVNASFSWRPVATGALPAELPAGSETEPLLGRLAATRGSSGTTTPGDASQTDASSTVARGGFELRDLTASFPVGKLSLIVGPTGSGKTSMLMALLGEMVLTAGQVMVPGASPGADSMPSDGLRDVFALRESVAYVAQQSWLLNDTIRGNITFGLPFDEDRYNDTVRMCALTQDLKALPAGDMTEVGERGVALSGGQKQRICLARAVYSPARHVVMDDCLSAVDAHTAKYLFENCLMAARMAERTRILVTHSVGLTLRGAAAVVVVQDGRIVATGAPAEVLQTGALSKDMLRDAVDAAAPDAASAAPTDTAVPGKGRSPEHGAGPTAAVGGAADSAAASDGRLVVDERLNRGHVRWHVYSEYIQASGGIALWAVLAVLFLASQGLQVAQDWWLREWAASDSRPETQTGRLWVLSRPGWLLSGAHRRSGGGGDSLPYYIGVYAAIALASMSLVLGRSLLQFWGSVRASRVLHERLLHAVLRAPVRFFDTTPAGRLVNRFSKDMETIDQSLSSPLARFLAELVAVAATLVVISAITPAFTVGAVVVIAVYWAIGVLYLGVSRELKRFESVARSPICTQFGETLSGASTIRAYGQEARFQRANYAKINDNIRPFIYMWGANRWLSIRVDLAGALVSFLAGLLALLAAGRMDAGLAGLSLTYALNFTERILWVVRFQSANELNLNSVERVVEYLEVEPEAPVSIPDRVPPAEWPTEGAIRVENLVLRYADGPPPVIRGISFEVRPREKVGIVGRTGAGKSTLVLALLRIIEASGGRIVVDGRDIAQMGVGDLRARMTIIPQDPVLFTGTIRNNLDPFDAHSDDELWLALRRAHLLGDDEPSDGDGGGTGAGRTISGLDMAVAENGSNFSQGQRQLIALARALVKRTRVLILDEATASVDFGTDAKIQTTIRREFAGSTLLCIAHRLRTVIDYDRVLVLDQGSVVEYDTPLNLLGRSDGLFRQMCLRSGEYDHLHAAALRSHRAAAGC</sequence>
<protein>
    <submittedName>
        <fullName evidence="1">Transporter of the ATP-binding cassette (ABC)</fullName>
    </submittedName>
</protein>
<gene>
    <name evidence="1" type="primary">YBT1_1</name>
    <name evidence="1" type="ORF">IWQ57_001534</name>
</gene>
<keyword evidence="2" id="KW-1185">Reference proteome</keyword>
<dbReference type="EMBL" id="JANBUJ010000293">
    <property type="protein sequence ID" value="KAJ2772951.1"/>
    <property type="molecule type" value="Genomic_DNA"/>
</dbReference>
<keyword evidence="1" id="KW-0547">Nucleotide-binding</keyword>
<name>A0ACC1K3W8_9FUNG</name>
<comment type="caution">
    <text evidence="1">The sequence shown here is derived from an EMBL/GenBank/DDBJ whole genome shotgun (WGS) entry which is preliminary data.</text>
</comment>
<dbReference type="Proteomes" id="UP001140234">
    <property type="component" value="Unassembled WGS sequence"/>
</dbReference>
<organism evidence="1 2">
    <name type="scientific">Coemansia nantahalensis</name>
    <dbReference type="NCBI Taxonomy" id="2789366"/>
    <lineage>
        <taxon>Eukaryota</taxon>
        <taxon>Fungi</taxon>
        <taxon>Fungi incertae sedis</taxon>
        <taxon>Zoopagomycota</taxon>
        <taxon>Kickxellomycotina</taxon>
        <taxon>Kickxellomycetes</taxon>
        <taxon>Kickxellales</taxon>
        <taxon>Kickxellaceae</taxon>
        <taxon>Coemansia</taxon>
    </lineage>
</organism>
<accession>A0ACC1K3W8</accession>
<evidence type="ECO:0000313" key="2">
    <source>
        <dbReference type="Proteomes" id="UP001140234"/>
    </source>
</evidence>
<reference evidence="1" key="1">
    <citation type="submission" date="2022-07" db="EMBL/GenBank/DDBJ databases">
        <title>Phylogenomic reconstructions and comparative analyses of Kickxellomycotina fungi.</title>
        <authorList>
            <person name="Reynolds N.K."/>
            <person name="Stajich J.E."/>
            <person name="Barry K."/>
            <person name="Grigoriev I.V."/>
            <person name="Crous P."/>
            <person name="Smith M.E."/>
        </authorList>
    </citation>
    <scope>NUCLEOTIDE SEQUENCE</scope>
    <source>
        <strain evidence="1">CBS 109366</strain>
    </source>
</reference>
<proteinExistence type="predicted"/>
<keyword evidence="1" id="KW-0067">ATP-binding</keyword>